<gene>
    <name evidence="3" type="ORF">ENT82_05330</name>
    <name evidence="2" type="ORF">ENU43_06130</name>
</gene>
<dbReference type="AlphaFoldDB" id="A0A7C4I873"/>
<protein>
    <submittedName>
        <fullName evidence="3">Uncharacterized protein</fullName>
    </submittedName>
</protein>
<proteinExistence type="predicted"/>
<sequence length="209" mass="23272">MLSIIVRLDIIFEAISFFISLAIFAVALAAARRTGSRSLTLLALGFLLMSLAMFIRVALTSWALNFPMTTPPRLRIFPTVVLQIQELVYSVVRISGYVVFLYLYSSYTSSKKEGEGLFAVAPLIIYNPLFEAVSALLLAFVVYQLGKNRMYGGSVYVLLGFVLLLLSHLLFLLLPLSITIYFLAQFTQLLSLILFLTAVLSVLLDGQRL</sequence>
<dbReference type="EMBL" id="DTCM01000076">
    <property type="protein sequence ID" value="HGL41224.1"/>
    <property type="molecule type" value="Genomic_DNA"/>
</dbReference>
<evidence type="ECO:0000313" key="2">
    <source>
        <dbReference type="EMBL" id="HGL41224.1"/>
    </source>
</evidence>
<dbReference type="EMBL" id="DTAD01000056">
    <property type="protein sequence ID" value="HGN90532.1"/>
    <property type="molecule type" value="Genomic_DNA"/>
</dbReference>
<keyword evidence="1" id="KW-1133">Transmembrane helix</keyword>
<evidence type="ECO:0000256" key="1">
    <source>
        <dbReference type="SAM" id="Phobius"/>
    </source>
</evidence>
<feature type="transmembrane region" description="Helical" evidence="1">
    <location>
        <begin position="117"/>
        <end position="143"/>
    </location>
</feature>
<reference evidence="3" key="1">
    <citation type="journal article" date="2020" name="mSystems">
        <title>Genome- and Community-Level Interaction Insights into Carbon Utilization and Element Cycling Functions of Hydrothermarchaeota in Hydrothermal Sediment.</title>
        <authorList>
            <person name="Zhou Z."/>
            <person name="Liu Y."/>
            <person name="Xu W."/>
            <person name="Pan J."/>
            <person name="Luo Z.H."/>
            <person name="Li M."/>
        </authorList>
    </citation>
    <scope>NUCLEOTIDE SEQUENCE [LARGE SCALE GENOMIC DNA]</scope>
    <source>
        <strain evidence="3">SpSt-613</strain>
        <strain evidence="2">SpSt-669</strain>
    </source>
</reference>
<keyword evidence="1" id="KW-0472">Membrane</keyword>
<keyword evidence="1" id="KW-0812">Transmembrane</keyword>
<feature type="transmembrane region" description="Helical" evidence="1">
    <location>
        <begin position="180"/>
        <end position="204"/>
    </location>
</feature>
<accession>A0A7C4I873</accession>
<evidence type="ECO:0000313" key="3">
    <source>
        <dbReference type="EMBL" id="HGN90532.1"/>
    </source>
</evidence>
<feature type="transmembrane region" description="Helical" evidence="1">
    <location>
        <begin position="12"/>
        <end position="31"/>
    </location>
</feature>
<organism evidence="3">
    <name type="scientific">Caldiarchaeum subterraneum</name>
    <dbReference type="NCBI Taxonomy" id="311458"/>
    <lineage>
        <taxon>Archaea</taxon>
        <taxon>Nitrososphaerota</taxon>
        <taxon>Candidatus Caldarchaeales</taxon>
        <taxon>Candidatus Caldarchaeaceae</taxon>
        <taxon>Candidatus Caldarchaeum</taxon>
    </lineage>
</organism>
<comment type="caution">
    <text evidence="3">The sequence shown here is derived from an EMBL/GenBank/DDBJ whole genome shotgun (WGS) entry which is preliminary data.</text>
</comment>
<feature type="transmembrane region" description="Helical" evidence="1">
    <location>
        <begin position="155"/>
        <end position="174"/>
    </location>
</feature>
<name>A0A7C4I873_CALS0</name>
<feature type="transmembrane region" description="Helical" evidence="1">
    <location>
        <begin position="43"/>
        <end position="66"/>
    </location>
</feature>